<dbReference type="EMBL" id="JBHSCQ010000017">
    <property type="protein sequence ID" value="MFC4266217.1"/>
    <property type="molecule type" value="Genomic_DNA"/>
</dbReference>
<protein>
    <submittedName>
        <fullName evidence="2">Uncharacterized protein</fullName>
    </submittedName>
</protein>
<feature type="transmembrane region" description="Helical" evidence="1">
    <location>
        <begin position="12"/>
        <end position="36"/>
    </location>
</feature>
<organism evidence="2 3">
    <name type="scientific">Arthrobacter cryoconiti</name>
    <dbReference type="NCBI Taxonomy" id="748907"/>
    <lineage>
        <taxon>Bacteria</taxon>
        <taxon>Bacillati</taxon>
        <taxon>Actinomycetota</taxon>
        <taxon>Actinomycetes</taxon>
        <taxon>Micrococcales</taxon>
        <taxon>Micrococcaceae</taxon>
        <taxon>Arthrobacter</taxon>
    </lineage>
</organism>
<evidence type="ECO:0000256" key="1">
    <source>
        <dbReference type="SAM" id="Phobius"/>
    </source>
</evidence>
<evidence type="ECO:0000313" key="2">
    <source>
        <dbReference type="EMBL" id="MFC4266217.1"/>
    </source>
</evidence>
<reference evidence="3" key="1">
    <citation type="journal article" date="2019" name="Int. J. Syst. Evol. Microbiol.">
        <title>The Global Catalogue of Microorganisms (GCM) 10K type strain sequencing project: providing services to taxonomists for standard genome sequencing and annotation.</title>
        <authorList>
            <consortium name="The Broad Institute Genomics Platform"/>
            <consortium name="The Broad Institute Genome Sequencing Center for Infectious Disease"/>
            <person name="Wu L."/>
            <person name="Ma J."/>
        </authorList>
    </citation>
    <scope>NUCLEOTIDE SEQUENCE [LARGE SCALE GENOMIC DNA]</scope>
    <source>
        <strain evidence="3">CGMCC 1.10698</strain>
    </source>
</reference>
<feature type="transmembrane region" description="Helical" evidence="1">
    <location>
        <begin position="89"/>
        <end position="107"/>
    </location>
</feature>
<feature type="transmembrane region" description="Helical" evidence="1">
    <location>
        <begin position="113"/>
        <end position="130"/>
    </location>
</feature>
<evidence type="ECO:0000313" key="3">
    <source>
        <dbReference type="Proteomes" id="UP001595773"/>
    </source>
</evidence>
<comment type="caution">
    <text evidence="2">The sequence shown here is derived from an EMBL/GenBank/DDBJ whole genome shotgun (WGS) entry which is preliminary data.</text>
</comment>
<keyword evidence="3" id="KW-1185">Reference proteome</keyword>
<feature type="transmembrane region" description="Helical" evidence="1">
    <location>
        <begin position="42"/>
        <end position="58"/>
    </location>
</feature>
<keyword evidence="1" id="KW-0812">Transmembrane</keyword>
<keyword evidence="1" id="KW-1133">Transmembrane helix</keyword>
<dbReference type="RefSeq" id="WP_230067039.1">
    <property type="nucleotide sequence ID" value="NZ_BAABLL010000008.1"/>
</dbReference>
<proteinExistence type="predicted"/>
<name>A0ABV8R1A7_9MICC</name>
<accession>A0ABV8R1A7</accession>
<gene>
    <name evidence="2" type="ORF">ACFOW9_11450</name>
</gene>
<dbReference type="Proteomes" id="UP001595773">
    <property type="component" value="Unassembled WGS sequence"/>
</dbReference>
<keyword evidence="1" id="KW-0472">Membrane</keyword>
<sequence>MYIYRRLIRRIVITLLASVAFYAFLGSLGTASGGILKDALDGLIIGVAASLTFFFHTLDARTPAAIGVAAITEDDSVERKIFLLASSKAFVDVISSTAMFAAFLIVFPNAFSPGYAALAVVLLALADVGIRYRILWRRFAGA</sequence>